<name>A0AAV4YF47_CAEEX</name>
<dbReference type="Proteomes" id="UP001054945">
    <property type="component" value="Unassembled WGS sequence"/>
</dbReference>
<accession>A0AAV4YF47</accession>
<comment type="caution">
    <text evidence="1">The sequence shown here is derived from an EMBL/GenBank/DDBJ whole genome shotgun (WGS) entry which is preliminary data.</text>
</comment>
<evidence type="ECO:0000313" key="2">
    <source>
        <dbReference type="Proteomes" id="UP001054945"/>
    </source>
</evidence>
<sequence length="95" mass="11002">MGLYTVSHLRFEGVALYWTSFRFGSWTENDPGTPPRRFLHPLHCPLRHLIFRTSARNQSIRAVRPKSSGLYVKKPLEFRGGIISRCVVSFLNKQI</sequence>
<keyword evidence="2" id="KW-1185">Reference proteome</keyword>
<dbReference type="EMBL" id="BPLR01019190">
    <property type="protein sequence ID" value="GIZ05021.1"/>
    <property type="molecule type" value="Genomic_DNA"/>
</dbReference>
<reference evidence="1 2" key="1">
    <citation type="submission" date="2021-06" db="EMBL/GenBank/DDBJ databases">
        <title>Caerostris extrusa draft genome.</title>
        <authorList>
            <person name="Kono N."/>
            <person name="Arakawa K."/>
        </authorList>
    </citation>
    <scope>NUCLEOTIDE SEQUENCE [LARGE SCALE GENOMIC DNA]</scope>
</reference>
<dbReference type="AlphaFoldDB" id="A0AAV4YF47"/>
<evidence type="ECO:0000313" key="1">
    <source>
        <dbReference type="EMBL" id="GIZ05021.1"/>
    </source>
</evidence>
<gene>
    <name evidence="1" type="ORF">CEXT_740571</name>
</gene>
<protein>
    <recommendedName>
        <fullName evidence="3">Ycf15</fullName>
    </recommendedName>
</protein>
<evidence type="ECO:0008006" key="3">
    <source>
        <dbReference type="Google" id="ProtNLM"/>
    </source>
</evidence>
<organism evidence="1 2">
    <name type="scientific">Caerostris extrusa</name>
    <name type="common">Bark spider</name>
    <name type="synonym">Caerostris bankana</name>
    <dbReference type="NCBI Taxonomy" id="172846"/>
    <lineage>
        <taxon>Eukaryota</taxon>
        <taxon>Metazoa</taxon>
        <taxon>Ecdysozoa</taxon>
        <taxon>Arthropoda</taxon>
        <taxon>Chelicerata</taxon>
        <taxon>Arachnida</taxon>
        <taxon>Araneae</taxon>
        <taxon>Araneomorphae</taxon>
        <taxon>Entelegynae</taxon>
        <taxon>Araneoidea</taxon>
        <taxon>Araneidae</taxon>
        <taxon>Caerostris</taxon>
    </lineage>
</organism>
<proteinExistence type="predicted"/>